<gene>
    <name evidence="1" type="ORF">C6N14_06315</name>
</gene>
<evidence type="ECO:0000313" key="2">
    <source>
        <dbReference type="Proteomes" id="UP000244022"/>
    </source>
</evidence>
<protein>
    <submittedName>
        <fullName evidence="1">Uncharacterized protein</fullName>
    </submittedName>
</protein>
<dbReference type="Proteomes" id="UP000244022">
    <property type="component" value="Unassembled WGS sequence"/>
</dbReference>
<name>A0A2T5DD39_ENTMU</name>
<reference evidence="1 2" key="1">
    <citation type="submission" date="2018-03" db="EMBL/GenBank/DDBJ databases">
        <title>Draft genome sequences of four Enterococcus mundtii strains isolated from beef slaughterhouses in Kenya.</title>
        <authorList>
            <person name="Wambui J."/>
            <person name="Stevens M."/>
            <person name="Njage P."/>
            <person name="Stephan R."/>
            <person name="Tasara T."/>
        </authorList>
    </citation>
    <scope>NUCLEOTIDE SEQUENCE [LARGE SCALE GENOMIC DNA]</scope>
    <source>
        <strain evidence="1 2">H18-EM</strain>
    </source>
</reference>
<evidence type="ECO:0000313" key="1">
    <source>
        <dbReference type="EMBL" id="PTO35719.1"/>
    </source>
</evidence>
<organism evidence="1 2">
    <name type="scientific">Enterococcus mundtii</name>
    <dbReference type="NCBI Taxonomy" id="53346"/>
    <lineage>
        <taxon>Bacteria</taxon>
        <taxon>Bacillati</taxon>
        <taxon>Bacillota</taxon>
        <taxon>Bacilli</taxon>
        <taxon>Lactobacillales</taxon>
        <taxon>Enterococcaceae</taxon>
        <taxon>Enterococcus</taxon>
    </lineage>
</organism>
<sequence length="26" mass="3244">MCYYNNYRYLENLHTLSQRGFEKQTA</sequence>
<dbReference type="AlphaFoldDB" id="A0A2T5DD39"/>
<proteinExistence type="predicted"/>
<dbReference type="EMBL" id="PYGR01000019">
    <property type="protein sequence ID" value="PTO35719.1"/>
    <property type="molecule type" value="Genomic_DNA"/>
</dbReference>
<comment type="caution">
    <text evidence="1">The sequence shown here is derived from an EMBL/GenBank/DDBJ whole genome shotgun (WGS) entry which is preliminary data.</text>
</comment>
<accession>A0A2T5DD39</accession>